<dbReference type="RefSeq" id="WP_018975163.1">
    <property type="nucleotide sequence ID" value="NZ_BMLN01000001.1"/>
</dbReference>
<dbReference type="Gene3D" id="2.60.260.20">
    <property type="entry name" value="Urease metallochaperone UreE, N-terminal domain"/>
    <property type="match status" value="2"/>
</dbReference>
<feature type="region of interest" description="Disordered" evidence="4">
    <location>
        <begin position="63"/>
        <end position="97"/>
    </location>
</feature>
<evidence type="ECO:0000313" key="6">
    <source>
        <dbReference type="EMBL" id="GGN91076.1"/>
    </source>
</evidence>
<dbReference type="Proteomes" id="UP000606653">
    <property type="component" value="Unassembled WGS sequence"/>
</dbReference>
<dbReference type="InterPro" id="IPR002939">
    <property type="entry name" value="DnaJ_C"/>
</dbReference>
<accession>A0ABQ2KTF2</accession>
<dbReference type="Pfam" id="PF00226">
    <property type="entry name" value="DnaJ"/>
    <property type="match status" value="1"/>
</dbReference>
<keyword evidence="1" id="KW-0235">DNA replication</keyword>
<dbReference type="SUPFAM" id="SSF49493">
    <property type="entry name" value="HSP40/DnaJ peptide-binding domain"/>
    <property type="match status" value="2"/>
</dbReference>
<evidence type="ECO:0000256" key="4">
    <source>
        <dbReference type="SAM" id="MobiDB-lite"/>
    </source>
</evidence>
<keyword evidence="2" id="KW-0346">Stress response</keyword>
<gene>
    <name evidence="6" type="primary">cbpA</name>
    <name evidence="6" type="ORF">GCM10010969_02270</name>
</gene>
<protein>
    <submittedName>
        <fullName evidence="6">Cytochrome c biogenesis protein</fullName>
    </submittedName>
</protein>
<keyword evidence="7" id="KW-1185">Reference proteome</keyword>
<dbReference type="CDD" id="cd06257">
    <property type="entry name" value="DnaJ"/>
    <property type="match status" value="1"/>
</dbReference>
<dbReference type="InterPro" id="IPR008971">
    <property type="entry name" value="HSP40/DnaJ_pept-bd"/>
</dbReference>
<dbReference type="EMBL" id="BMLN01000001">
    <property type="protein sequence ID" value="GGN91076.1"/>
    <property type="molecule type" value="Genomic_DNA"/>
</dbReference>
<dbReference type="InterPro" id="IPR001623">
    <property type="entry name" value="DnaJ_domain"/>
</dbReference>
<organism evidence="6 7">
    <name type="scientific">Saccharibacillus kuerlensis</name>
    <dbReference type="NCBI Taxonomy" id="459527"/>
    <lineage>
        <taxon>Bacteria</taxon>
        <taxon>Bacillati</taxon>
        <taxon>Bacillota</taxon>
        <taxon>Bacilli</taxon>
        <taxon>Bacillales</taxon>
        <taxon>Paenibacillaceae</taxon>
        <taxon>Saccharibacillus</taxon>
    </lineage>
</organism>
<dbReference type="PANTHER" id="PTHR43096">
    <property type="entry name" value="DNAJ HOMOLOG 1, MITOCHONDRIAL-RELATED"/>
    <property type="match status" value="1"/>
</dbReference>
<dbReference type="SUPFAM" id="SSF46565">
    <property type="entry name" value="Chaperone J-domain"/>
    <property type="match status" value="1"/>
</dbReference>
<evidence type="ECO:0000256" key="1">
    <source>
        <dbReference type="ARBA" id="ARBA00022705"/>
    </source>
</evidence>
<dbReference type="CDD" id="cd10747">
    <property type="entry name" value="DnaJ_C"/>
    <property type="match status" value="1"/>
</dbReference>
<reference evidence="7" key="1">
    <citation type="journal article" date="2019" name="Int. J. Syst. Evol. Microbiol.">
        <title>The Global Catalogue of Microorganisms (GCM) 10K type strain sequencing project: providing services to taxonomists for standard genome sequencing and annotation.</title>
        <authorList>
            <consortium name="The Broad Institute Genomics Platform"/>
            <consortium name="The Broad Institute Genome Sequencing Center for Infectious Disease"/>
            <person name="Wu L."/>
            <person name="Ma J."/>
        </authorList>
    </citation>
    <scope>NUCLEOTIDE SEQUENCE [LARGE SCALE GENOMIC DNA]</scope>
    <source>
        <strain evidence="7">CGMCC 1.6964</strain>
    </source>
</reference>
<comment type="caution">
    <text evidence="6">The sequence shown here is derived from an EMBL/GenBank/DDBJ whole genome shotgun (WGS) entry which is preliminary data.</text>
</comment>
<dbReference type="Pfam" id="PF01556">
    <property type="entry name" value="DnaJ_C"/>
    <property type="match status" value="1"/>
</dbReference>
<feature type="compositionally biased region" description="Basic and acidic residues" evidence="4">
    <location>
        <begin position="80"/>
        <end position="89"/>
    </location>
</feature>
<dbReference type="SMART" id="SM00271">
    <property type="entry name" value="DnaJ"/>
    <property type="match status" value="1"/>
</dbReference>
<name>A0ABQ2KTF2_9BACL</name>
<keyword evidence="3" id="KW-0143">Chaperone</keyword>
<evidence type="ECO:0000259" key="5">
    <source>
        <dbReference type="PROSITE" id="PS50076"/>
    </source>
</evidence>
<dbReference type="Gene3D" id="1.10.287.110">
    <property type="entry name" value="DnaJ domain"/>
    <property type="match status" value="1"/>
</dbReference>
<evidence type="ECO:0000313" key="7">
    <source>
        <dbReference type="Proteomes" id="UP000606653"/>
    </source>
</evidence>
<sequence length="313" mass="34780">MPDKNHYHVLGVEANASQSEIKKAYQKLAKQWHPDVNKTQGAEERFKEIAAAYEVIGSEDKRREYDAHRRRSADGFGSRTSRDRHRESEFGSQGRGFGNSGGSFDWINDLQHEDIFDMFFNERVGGMGGFGSTAAEAEMRGPAQSTLEVTLEQAYRGETVRIMLGGKTIGLRLPERSRNGNTIRMTGNGSNGLASGEELRIVLNILEHPVYTLEEENLVAALRIAPWQSALGGKARIMLPDGAAVNLNIPRAIAAGRRLRIPRRGLRRADGTYGDLFAEIEIIVPEPTSAEEELYRRLANLSGFQPQLGKRKS</sequence>
<evidence type="ECO:0000256" key="2">
    <source>
        <dbReference type="ARBA" id="ARBA00023016"/>
    </source>
</evidence>
<evidence type="ECO:0000256" key="3">
    <source>
        <dbReference type="ARBA" id="ARBA00023186"/>
    </source>
</evidence>
<dbReference type="InterPro" id="IPR036869">
    <property type="entry name" value="J_dom_sf"/>
</dbReference>
<dbReference type="PANTHER" id="PTHR43096:SF52">
    <property type="entry name" value="DNAJ HOMOLOG 1, MITOCHONDRIAL-RELATED"/>
    <property type="match status" value="1"/>
</dbReference>
<feature type="domain" description="J" evidence="5">
    <location>
        <begin position="5"/>
        <end position="69"/>
    </location>
</feature>
<proteinExistence type="predicted"/>
<dbReference type="PRINTS" id="PR00625">
    <property type="entry name" value="JDOMAIN"/>
</dbReference>
<dbReference type="PROSITE" id="PS50076">
    <property type="entry name" value="DNAJ_2"/>
    <property type="match status" value="1"/>
</dbReference>